<evidence type="ECO:0000313" key="4">
    <source>
        <dbReference type="Proteomes" id="UP000799640"/>
    </source>
</evidence>
<sequence length="359" mass="39742">MAPLSSGLLEFRKEQHQVGPNSRCPRIALLRRVVLKMDAGPDTQSTESGDSHESNTQERAGPRGGNPSMAAIVYTIVSISGLLIVALLLGSRAKHLRFNHLLAMNTIRKLVVLLYVSSIGFIVSTVVMGNAVGITSLRTCKAGIYLCLGFYMAHKSIMYFFLTERAHSIRAPYQKRLHDRVWCFFASIMTVGFTVLAVMVFIHPLATYDKEHGCAVGLPIQSTLALLGFDLTINFALTGVFVWLLQPMLAFNRPMGVAPGRRRVAAVWGRIIRSPKPLAISAVIVPSRQSNTHASQAVERLVWKTMLATILVILPTITNLGVLVGFGDREKGWFCYTMCIIDGMFHRLSCSRRYYLSLS</sequence>
<feature type="transmembrane region" description="Helical" evidence="2">
    <location>
        <begin position="223"/>
        <end position="245"/>
    </location>
</feature>
<organism evidence="3 4">
    <name type="scientific">Trichodelitschia bisporula</name>
    <dbReference type="NCBI Taxonomy" id="703511"/>
    <lineage>
        <taxon>Eukaryota</taxon>
        <taxon>Fungi</taxon>
        <taxon>Dikarya</taxon>
        <taxon>Ascomycota</taxon>
        <taxon>Pezizomycotina</taxon>
        <taxon>Dothideomycetes</taxon>
        <taxon>Dothideomycetes incertae sedis</taxon>
        <taxon>Phaeotrichales</taxon>
        <taxon>Phaeotrichaceae</taxon>
        <taxon>Trichodelitschia</taxon>
    </lineage>
</organism>
<feature type="transmembrane region" description="Helical" evidence="2">
    <location>
        <begin position="143"/>
        <end position="162"/>
    </location>
</feature>
<evidence type="ECO:0000256" key="2">
    <source>
        <dbReference type="SAM" id="Phobius"/>
    </source>
</evidence>
<protein>
    <recommendedName>
        <fullName evidence="5">G-protein coupled receptors family 1 profile domain-containing protein</fullName>
    </recommendedName>
</protein>
<dbReference type="Proteomes" id="UP000799640">
    <property type="component" value="Unassembled WGS sequence"/>
</dbReference>
<dbReference type="OrthoDB" id="3210850at2759"/>
<gene>
    <name evidence="3" type="ORF">EJ06DRAFT_204198</name>
</gene>
<dbReference type="EMBL" id="ML996688">
    <property type="protein sequence ID" value="KAF2404418.1"/>
    <property type="molecule type" value="Genomic_DNA"/>
</dbReference>
<keyword evidence="4" id="KW-1185">Reference proteome</keyword>
<evidence type="ECO:0008006" key="5">
    <source>
        <dbReference type="Google" id="ProtNLM"/>
    </source>
</evidence>
<keyword evidence="2" id="KW-0472">Membrane</keyword>
<dbReference type="PANTHER" id="PTHR38848:SF3">
    <property type="entry name" value="G-PROTEIN COUPLED RECEPTORS FAMILY 3 PROFILE DOMAIN-CONTAINING PROTEIN"/>
    <property type="match status" value="1"/>
</dbReference>
<dbReference type="AlphaFoldDB" id="A0A6G1I7Y9"/>
<keyword evidence="2" id="KW-0812">Transmembrane</keyword>
<evidence type="ECO:0000313" key="3">
    <source>
        <dbReference type="EMBL" id="KAF2404418.1"/>
    </source>
</evidence>
<keyword evidence="2" id="KW-1133">Transmembrane helix</keyword>
<feature type="transmembrane region" description="Helical" evidence="2">
    <location>
        <begin position="110"/>
        <end position="131"/>
    </location>
</feature>
<name>A0A6G1I7Y9_9PEZI</name>
<feature type="transmembrane region" description="Helical" evidence="2">
    <location>
        <begin position="69"/>
        <end position="89"/>
    </location>
</feature>
<proteinExistence type="predicted"/>
<reference evidence="3" key="1">
    <citation type="journal article" date="2020" name="Stud. Mycol.">
        <title>101 Dothideomycetes genomes: a test case for predicting lifestyles and emergence of pathogens.</title>
        <authorList>
            <person name="Haridas S."/>
            <person name="Albert R."/>
            <person name="Binder M."/>
            <person name="Bloem J."/>
            <person name="Labutti K."/>
            <person name="Salamov A."/>
            <person name="Andreopoulos B."/>
            <person name="Baker S."/>
            <person name="Barry K."/>
            <person name="Bills G."/>
            <person name="Bluhm B."/>
            <person name="Cannon C."/>
            <person name="Castanera R."/>
            <person name="Culley D."/>
            <person name="Daum C."/>
            <person name="Ezra D."/>
            <person name="Gonzalez J."/>
            <person name="Henrissat B."/>
            <person name="Kuo A."/>
            <person name="Liang C."/>
            <person name="Lipzen A."/>
            <person name="Lutzoni F."/>
            <person name="Magnuson J."/>
            <person name="Mondo S."/>
            <person name="Nolan M."/>
            <person name="Ohm R."/>
            <person name="Pangilinan J."/>
            <person name="Park H.-J."/>
            <person name="Ramirez L."/>
            <person name="Alfaro M."/>
            <person name="Sun H."/>
            <person name="Tritt A."/>
            <person name="Yoshinaga Y."/>
            <person name="Zwiers L.-H."/>
            <person name="Turgeon B."/>
            <person name="Goodwin S."/>
            <person name="Spatafora J."/>
            <person name="Crous P."/>
            <person name="Grigoriev I."/>
        </authorList>
    </citation>
    <scope>NUCLEOTIDE SEQUENCE</scope>
    <source>
        <strain evidence="3">CBS 262.69</strain>
    </source>
</reference>
<evidence type="ECO:0000256" key="1">
    <source>
        <dbReference type="SAM" id="MobiDB-lite"/>
    </source>
</evidence>
<dbReference type="PANTHER" id="PTHR38848">
    <property type="entry name" value="G-PROTEIN COUPLED RECEPTORS FAMILY 3 PROFILE DOMAIN-CONTAINING PROTEIN"/>
    <property type="match status" value="1"/>
</dbReference>
<feature type="region of interest" description="Disordered" evidence="1">
    <location>
        <begin position="41"/>
        <end position="64"/>
    </location>
</feature>
<feature type="transmembrane region" description="Helical" evidence="2">
    <location>
        <begin position="306"/>
        <end position="327"/>
    </location>
</feature>
<feature type="transmembrane region" description="Helical" evidence="2">
    <location>
        <begin position="182"/>
        <end position="203"/>
    </location>
</feature>
<accession>A0A6G1I7Y9</accession>